<keyword evidence="2" id="KW-0732">Signal</keyword>
<feature type="region of interest" description="Disordered" evidence="1">
    <location>
        <begin position="88"/>
        <end position="177"/>
    </location>
</feature>
<dbReference type="Proteomes" id="UP000622166">
    <property type="component" value="Unassembled WGS sequence"/>
</dbReference>
<evidence type="ECO:0000256" key="2">
    <source>
        <dbReference type="SAM" id="SignalP"/>
    </source>
</evidence>
<proteinExistence type="predicted"/>
<keyword evidence="4" id="KW-1185">Reference proteome</keyword>
<feature type="signal peptide" evidence="2">
    <location>
        <begin position="1"/>
        <end position="23"/>
    </location>
</feature>
<evidence type="ECO:0000313" key="3">
    <source>
        <dbReference type="EMBL" id="GGZ39818.1"/>
    </source>
</evidence>
<feature type="compositionally biased region" description="Pro residues" evidence="1">
    <location>
        <begin position="124"/>
        <end position="136"/>
    </location>
</feature>
<dbReference type="EMBL" id="BMVW01000023">
    <property type="protein sequence ID" value="GGZ39818.1"/>
    <property type="molecule type" value="Genomic_DNA"/>
</dbReference>
<protein>
    <submittedName>
        <fullName evidence="3">Uncharacterized protein</fullName>
    </submittedName>
</protein>
<dbReference type="AlphaFoldDB" id="A0A918QCI8"/>
<reference evidence="3" key="1">
    <citation type="journal article" date="2014" name="Int. J. Syst. Evol. Microbiol.">
        <title>Complete genome sequence of Corynebacterium casei LMG S-19264T (=DSM 44701T), isolated from a smear-ripened cheese.</title>
        <authorList>
            <consortium name="US DOE Joint Genome Institute (JGI-PGF)"/>
            <person name="Walter F."/>
            <person name="Albersmeier A."/>
            <person name="Kalinowski J."/>
            <person name="Ruckert C."/>
        </authorList>
    </citation>
    <scope>NUCLEOTIDE SEQUENCE</scope>
    <source>
        <strain evidence="3">JCM 4815</strain>
    </source>
</reference>
<comment type="caution">
    <text evidence="3">The sequence shown here is derived from an EMBL/GenBank/DDBJ whole genome shotgun (WGS) entry which is preliminary data.</text>
</comment>
<evidence type="ECO:0000256" key="1">
    <source>
        <dbReference type="SAM" id="MobiDB-lite"/>
    </source>
</evidence>
<sequence>MVTVVGCAAAAVMLLAGTGAAHQGDGSNESPDYRKQTMLSMSTTSVSLLPTPSVMFRTKLTEAHTGKPIVGRRIDFYGGGYAICQASTDRQGWARSTGRRTMAPRPSRRSPRGMRPCSPATVSMPPPLSTPRPPSAPTHRSRPNPLRLRAGQRPVRVPPSRAGLCPGGRNPYREGTS</sequence>
<name>A0A918QCI8_9ACTN</name>
<reference evidence="3" key="2">
    <citation type="submission" date="2020-09" db="EMBL/GenBank/DDBJ databases">
        <authorList>
            <person name="Sun Q."/>
            <person name="Ohkuma M."/>
        </authorList>
    </citation>
    <scope>NUCLEOTIDE SEQUENCE</scope>
    <source>
        <strain evidence="3">JCM 4815</strain>
    </source>
</reference>
<gene>
    <name evidence="3" type="ORF">GCM10010365_70830</name>
</gene>
<evidence type="ECO:0000313" key="4">
    <source>
        <dbReference type="Proteomes" id="UP000622166"/>
    </source>
</evidence>
<feature type="chain" id="PRO_5038810257" evidence="2">
    <location>
        <begin position="24"/>
        <end position="177"/>
    </location>
</feature>
<accession>A0A918QCI8</accession>
<organism evidence="3 4">
    <name type="scientific">Streptomyces poonensis</name>
    <dbReference type="NCBI Taxonomy" id="68255"/>
    <lineage>
        <taxon>Bacteria</taxon>
        <taxon>Bacillati</taxon>
        <taxon>Actinomycetota</taxon>
        <taxon>Actinomycetes</taxon>
        <taxon>Kitasatosporales</taxon>
        <taxon>Streptomycetaceae</taxon>
        <taxon>Streptomyces</taxon>
    </lineage>
</organism>